<reference evidence="1" key="1">
    <citation type="journal article" date="2022" name="IScience">
        <title>Evolution of zygomycete secretomes and the origins of terrestrial fungal ecologies.</title>
        <authorList>
            <person name="Chang Y."/>
            <person name="Wang Y."/>
            <person name="Mondo S."/>
            <person name="Ahrendt S."/>
            <person name="Andreopoulos W."/>
            <person name="Barry K."/>
            <person name="Beard J."/>
            <person name="Benny G.L."/>
            <person name="Blankenship S."/>
            <person name="Bonito G."/>
            <person name="Cuomo C."/>
            <person name="Desiro A."/>
            <person name="Gervers K.A."/>
            <person name="Hundley H."/>
            <person name="Kuo A."/>
            <person name="LaButti K."/>
            <person name="Lang B.F."/>
            <person name="Lipzen A."/>
            <person name="O'Donnell K."/>
            <person name="Pangilinan J."/>
            <person name="Reynolds N."/>
            <person name="Sandor L."/>
            <person name="Smith M.E."/>
            <person name="Tsang A."/>
            <person name="Grigoriev I.V."/>
            <person name="Stajich J.E."/>
            <person name="Spatafora J.W."/>
        </authorList>
    </citation>
    <scope>NUCLEOTIDE SEQUENCE</scope>
    <source>
        <strain evidence="1">RSA 2281</strain>
    </source>
</reference>
<name>A0AAD5JP66_9FUNG</name>
<dbReference type="Proteomes" id="UP001209540">
    <property type="component" value="Unassembled WGS sequence"/>
</dbReference>
<reference evidence="1" key="2">
    <citation type="submission" date="2023-02" db="EMBL/GenBank/DDBJ databases">
        <authorList>
            <consortium name="DOE Joint Genome Institute"/>
            <person name="Mondo S.J."/>
            <person name="Chang Y."/>
            <person name="Wang Y."/>
            <person name="Ahrendt S."/>
            <person name="Andreopoulos W."/>
            <person name="Barry K."/>
            <person name="Beard J."/>
            <person name="Benny G.L."/>
            <person name="Blankenship S."/>
            <person name="Bonito G."/>
            <person name="Cuomo C."/>
            <person name="Desiro A."/>
            <person name="Gervers K.A."/>
            <person name="Hundley H."/>
            <person name="Kuo A."/>
            <person name="LaButti K."/>
            <person name="Lang B.F."/>
            <person name="Lipzen A."/>
            <person name="O'Donnell K."/>
            <person name="Pangilinan J."/>
            <person name="Reynolds N."/>
            <person name="Sandor L."/>
            <person name="Smith M.W."/>
            <person name="Tsang A."/>
            <person name="Grigoriev I.V."/>
            <person name="Stajich J.E."/>
            <person name="Spatafora J.W."/>
        </authorList>
    </citation>
    <scope>NUCLEOTIDE SEQUENCE</scope>
    <source>
        <strain evidence="1">RSA 2281</strain>
    </source>
</reference>
<proteinExistence type="predicted"/>
<keyword evidence="2" id="KW-1185">Reference proteome</keyword>
<protein>
    <submittedName>
        <fullName evidence="1">Uncharacterized protein</fullName>
    </submittedName>
</protein>
<accession>A0AAD5JP66</accession>
<evidence type="ECO:0000313" key="1">
    <source>
        <dbReference type="EMBL" id="KAI9248020.1"/>
    </source>
</evidence>
<dbReference type="EMBL" id="JAIXMP010000040">
    <property type="protein sequence ID" value="KAI9248020.1"/>
    <property type="molecule type" value="Genomic_DNA"/>
</dbReference>
<organism evidence="1 2">
    <name type="scientific">Phascolomyces articulosus</name>
    <dbReference type="NCBI Taxonomy" id="60185"/>
    <lineage>
        <taxon>Eukaryota</taxon>
        <taxon>Fungi</taxon>
        <taxon>Fungi incertae sedis</taxon>
        <taxon>Mucoromycota</taxon>
        <taxon>Mucoromycotina</taxon>
        <taxon>Mucoromycetes</taxon>
        <taxon>Mucorales</taxon>
        <taxon>Lichtheimiaceae</taxon>
        <taxon>Phascolomyces</taxon>
    </lineage>
</organism>
<sequence length="78" mass="8924">MSLRVPPTKIRSLRREAHKLINNSKAITIRRLSSFIGKAQAMTLAVLPARLYTRELISCRNHFRSKGLDWNDPIPLSP</sequence>
<comment type="caution">
    <text evidence="1">The sequence shown here is derived from an EMBL/GenBank/DDBJ whole genome shotgun (WGS) entry which is preliminary data.</text>
</comment>
<dbReference type="AlphaFoldDB" id="A0AAD5JP66"/>
<gene>
    <name evidence="1" type="ORF">BDA99DRAFT_525567</name>
</gene>
<evidence type="ECO:0000313" key="2">
    <source>
        <dbReference type="Proteomes" id="UP001209540"/>
    </source>
</evidence>